<evidence type="ECO:0000256" key="3">
    <source>
        <dbReference type="ARBA" id="ARBA00023163"/>
    </source>
</evidence>
<reference evidence="6 7" key="1">
    <citation type="journal article" date="2012" name="Eukaryot. Cell">
        <title>Draft genome sequence of Aspergillus oryzae strain 3.042.</title>
        <authorList>
            <person name="Zhao G."/>
            <person name="Yao Y."/>
            <person name="Qi W."/>
            <person name="Wang C."/>
            <person name="Hou L."/>
            <person name="Zeng B."/>
            <person name="Cao X."/>
        </authorList>
    </citation>
    <scope>NUCLEOTIDE SEQUENCE [LARGE SCALE GENOMIC DNA]</scope>
    <source>
        <strain evidence="6 7">3.042</strain>
    </source>
</reference>
<evidence type="ECO:0000313" key="7">
    <source>
        <dbReference type="Proteomes" id="UP000002812"/>
    </source>
</evidence>
<comment type="subcellular location">
    <subcellularLocation>
        <location evidence="1">Nucleus</location>
    </subcellularLocation>
</comment>
<keyword evidence="4" id="KW-0539">Nucleus</keyword>
<keyword evidence="2" id="KW-0805">Transcription regulation</keyword>
<dbReference type="Pfam" id="PF04082">
    <property type="entry name" value="Fungal_trans"/>
    <property type="match status" value="1"/>
</dbReference>
<dbReference type="InterPro" id="IPR007219">
    <property type="entry name" value="XnlR_reg_dom"/>
</dbReference>
<dbReference type="GO" id="GO:0008270">
    <property type="term" value="F:zinc ion binding"/>
    <property type="evidence" value="ECO:0007669"/>
    <property type="project" value="InterPro"/>
</dbReference>
<dbReference type="PANTHER" id="PTHR31001">
    <property type="entry name" value="UNCHARACTERIZED TRANSCRIPTIONAL REGULATORY PROTEIN"/>
    <property type="match status" value="1"/>
</dbReference>
<comment type="caution">
    <text evidence="6">The sequence shown here is derived from an EMBL/GenBank/DDBJ whole genome shotgun (WGS) entry which is preliminary data.</text>
</comment>
<evidence type="ECO:0000256" key="1">
    <source>
        <dbReference type="ARBA" id="ARBA00004123"/>
    </source>
</evidence>
<evidence type="ECO:0000256" key="4">
    <source>
        <dbReference type="ARBA" id="ARBA00023242"/>
    </source>
</evidence>
<name>I8TQZ0_ASPO3</name>
<dbReference type="GO" id="GO:0003677">
    <property type="term" value="F:DNA binding"/>
    <property type="evidence" value="ECO:0007669"/>
    <property type="project" value="InterPro"/>
</dbReference>
<protein>
    <recommendedName>
        <fullName evidence="5">Xylanolytic transcriptional activator regulatory domain-containing protein</fullName>
    </recommendedName>
</protein>
<dbReference type="AlphaFoldDB" id="I8TQZ0"/>
<evidence type="ECO:0000256" key="2">
    <source>
        <dbReference type="ARBA" id="ARBA00023015"/>
    </source>
</evidence>
<dbReference type="OrthoDB" id="4898680at2759"/>
<sequence length="544" mass="61108">MESSRLGANLEPTPELPGYLGATSYSAILTEHRSDLPFEMDNSTVTGTSVRALDSDRLRAGVELLKLIYDFPIYDVLVRKLYSKKAIVVVPMVITDAIVESIRSAFDNLDIGSDIEAQFQALVYQISHNTSRPLTIHRSMTVHDYCALFTGKSLRWESLGIVLSISGISLMSTSDNDPDLVQAAPSSEARERLRAQIVEASSICLNFCDQASSINELLGFAQYNDIMLKTQHFGDTSYQAWRRLGDLSATVYAAGFHQENTQADDCPFFLQQWRKICFASAFYADKAIATFVGRPPFINYRYCSLTPPMDLHEDILVAGGDDLANAISSLNMEGWNTQRQHYRTSMIRLRFIFSVYRDQALEIALGTCEDWDLVQKSNQIIEKARAALEAAPAFIRYDAHGQNEDAESARCVDPHIARGPINRYQDSLQVASVLTLELLHQTQEIGPHSVMLPRAEIIRNLSVFLSCLSWVPRPTYGNYQTCKEAEKKLSHILDQIIDPQPIQRDVFNDVTSGLDSFLDWYNPSNWDFNTDFLSSSDGFGLARD</sequence>
<dbReference type="GO" id="GO:0005634">
    <property type="term" value="C:nucleus"/>
    <property type="evidence" value="ECO:0007669"/>
    <property type="project" value="UniProtKB-SubCell"/>
</dbReference>
<accession>I8TQZ0</accession>
<dbReference type="InterPro" id="IPR050613">
    <property type="entry name" value="Sec_Metabolite_Reg"/>
</dbReference>
<evidence type="ECO:0000259" key="5">
    <source>
        <dbReference type="Pfam" id="PF04082"/>
    </source>
</evidence>
<dbReference type="CDD" id="cd12148">
    <property type="entry name" value="fungal_TF_MHR"/>
    <property type="match status" value="1"/>
</dbReference>
<dbReference type="PANTHER" id="PTHR31001:SF61">
    <property type="entry name" value="ZN(II)2CYS6 TRANSCRIPTION FACTOR (EUROFUNG)"/>
    <property type="match status" value="1"/>
</dbReference>
<dbReference type="EMBL" id="AKHY01000156">
    <property type="protein sequence ID" value="EIT76680.1"/>
    <property type="molecule type" value="Genomic_DNA"/>
</dbReference>
<dbReference type="GO" id="GO:0006351">
    <property type="term" value="P:DNA-templated transcription"/>
    <property type="evidence" value="ECO:0007669"/>
    <property type="project" value="InterPro"/>
</dbReference>
<proteinExistence type="predicted"/>
<dbReference type="HOGENOM" id="CLU_013296_3_2_1"/>
<reference evidence="7" key="2">
    <citation type="submission" date="2012-06" db="EMBL/GenBank/DDBJ databases">
        <title>Comparative genomic analyses of Aspergillus oryzae 3.042 and A. oryzae RIB40 for soy-sauce fermentation.</title>
        <authorList>
            <person name="Zhao G."/>
            <person name="Hou L."/>
            <person name="Wang C."/>
            <person name="Cao X."/>
        </authorList>
    </citation>
    <scope>NUCLEOTIDE SEQUENCE [LARGE SCALE GENOMIC DNA]</scope>
    <source>
        <strain evidence="7">3.042</strain>
    </source>
</reference>
<feature type="domain" description="Xylanolytic transcriptional activator regulatory" evidence="5">
    <location>
        <begin position="235"/>
        <end position="312"/>
    </location>
</feature>
<dbReference type="Proteomes" id="UP000002812">
    <property type="component" value="Unassembled WGS sequence"/>
</dbReference>
<gene>
    <name evidence="6" type="ORF">Ao3042_06958</name>
</gene>
<evidence type="ECO:0000313" key="6">
    <source>
        <dbReference type="EMBL" id="EIT76680.1"/>
    </source>
</evidence>
<organism evidence="6 7">
    <name type="scientific">Aspergillus oryzae (strain 3.042)</name>
    <name type="common">Yellow koji mold</name>
    <dbReference type="NCBI Taxonomy" id="1160506"/>
    <lineage>
        <taxon>Eukaryota</taxon>
        <taxon>Fungi</taxon>
        <taxon>Dikarya</taxon>
        <taxon>Ascomycota</taxon>
        <taxon>Pezizomycotina</taxon>
        <taxon>Eurotiomycetes</taxon>
        <taxon>Eurotiomycetidae</taxon>
        <taxon>Eurotiales</taxon>
        <taxon>Aspergillaceae</taxon>
        <taxon>Aspergillus</taxon>
        <taxon>Aspergillus subgen. Circumdati</taxon>
    </lineage>
</organism>
<keyword evidence="3" id="KW-0804">Transcription</keyword>